<organism evidence="3 4">
    <name type="scientific">Chaetomium fimeti</name>
    <dbReference type="NCBI Taxonomy" id="1854472"/>
    <lineage>
        <taxon>Eukaryota</taxon>
        <taxon>Fungi</taxon>
        <taxon>Dikarya</taxon>
        <taxon>Ascomycota</taxon>
        <taxon>Pezizomycotina</taxon>
        <taxon>Sordariomycetes</taxon>
        <taxon>Sordariomycetidae</taxon>
        <taxon>Sordariales</taxon>
        <taxon>Chaetomiaceae</taxon>
        <taxon>Chaetomium</taxon>
    </lineage>
</organism>
<dbReference type="GeneID" id="87841326"/>
<dbReference type="Proteomes" id="UP001278766">
    <property type="component" value="Unassembled WGS sequence"/>
</dbReference>
<protein>
    <recommendedName>
        <fullName evidence="2">Protein kinase domain-containing protein</fullName>
    </recommendedName>
</protein>
<feature type="compositionally biased region" description="Acidic residues" evidence="1">
    <location>
        <begin position="71"/>
        <end position="85"/>
    </location>
</feature>
<name>A0AAE0HBG2_9PEZI</name>
<dbReference type="InterPro" id="IPR011009">
    <property type="entry name" value="Kinase-like_dom_sf"/>
</dbReference>
<evidence type="ECO:0000259" key="2">
    <source>
        <dbReference type="PROSITE" id="PS50011"/>
    </source>
</evidence>
<dbReference type="Gene3D" id="1.10.510.10">
    <property type="entry name" value="Transferase(Phosphotransferase) domain 1"/>
    <property type="match status" value="1"/>
</dbReference>
<dbReference type="Pfam" id="PF00069">
    <property type="entry name" value="Pkinase"/>
    <property type="match status" value="1"/>
</dbReference>
<accession>A0AAE0HBG2</accession>
<dbReference type="EMBL" id="JAUEPN010000006">
    <property type="protein sequence ID" value="KAK3293381.1"/>
    <property type="molecule type" value="Genomic_DNA"/>
</dbReference>
<sequence>MENRSPRYRILSFTTSNECDKPQWFTLEIQLHTSRYRISVSPSNFRNSAVRSDEFQKYFAFLLSENNGDNDSSEDMDEEQLEGDEPSQTTIDDCFDWAVTPCLADFEYLSPAPPPAESGQLTLSHFLAATSFECDLTATDEVLAPGEIERVETYEDCWSSSLGSTDALAPSSTDPWTTSFPSFSPADIAVICDDPDHPLDSNPSQVRIGQQQFYFKESMDLDDVVTKKEVETYERIAAANLGPGVRISRLHGVVQNEMKQLVGLLLYHIEEDTLLTFAVGPETPDALKDRWAQQIQDTIAALHQAGITWGDAKPDNILVDIHGDAWIIDFGGGRTKGWVDSSKAGTVDGDLQALERILKFIVSGGDDHIDYSEE</sequence>
<dbReference type="InterPro" id="IPR000719">
    <property type="entry name" value="Prot_kinase_dom"/>
</dbReference>
<dbReference type="GO" id="GO:0004672">
    <property type="term" value="F:protein kinase activity"/>
    <property type="evidence" value="ECO:0007669"/>
    <property type="project" value="InterPro"/>
</dbReference>
<evidence type="ECO:0000313" key="4">
    <source>
        <dbReference type="Proteomes" id="UP001278766"/>
    </source>
</evidence>
<dbReference type="AlphaFoldDB" id="A0AAE0HBG2"/>
<dbReference type="PROSITE" id="PS50011">
    <property type="entry name" value="PROTEIN_KINASE_DOM"/>
    <property type="match status" value="1"/>
</dbReference>
<gene>
    <name evidence="3" type="ORF">B0H64DRAFT_404183</name>
</gene>
<proteinExistence type="predicted"/>
<reference evidence="3" key="1">
    <citation type="journal article" date="2023" name="Mol. Phylogenet. Evol.">
        <title>Genome-scale phylogeny and comparative genomics of the fungal order Sordariales.</title>
        <authorList>
            <person name="Hensen N."/>
            <person name="Bonometti L."/>
            <person name="Westerberg I."/>
            <person name="Brannstrom I.O."/>
            <person name="Guillou S."/>
            <person name="Cros-Aarteil S."/>
            <person name="Calhoun S."/>
            <person name="Haridas S."/>
            <person name="Kuo A."/>
            <person name="Mondo S."/>
            <person name="Pangilinan J."/>
            <person name="Riley R."/>
            <person name="LaButti K."/>
            <person name="Andreopoulos B."/>
            <person name="Lipzen A."/>
            <person name="Chen C."/>
            <person name="Yan M."/>
            <person name="Daum C."/>
            <person name="Ng V."/>
            <person name="Clum A."/>
            <person name="Steindorff A."/>
            <person name="Ohm R.A."/>
            <person name="Martin F."/>
            <person name="Silar P."/>
            <person name="Natvig D.O."/>
            <person name="Lalanne C."/>
            <person name="Gautier V."/>
            <person name="Ament-Velasquez S.L."/>
            <person name="Kruys A."/>
            <person name="Hutchinson M.I."/>
            <person name="Powell A.J."/>
            <person name="Barry K."/>
            <person name="Miller A.N."/>
            <person name="Grigoriev I.V."/>
            <person name="Debuchy R."/>
            <person name="Gladieux P."/>
            <person name="Hiltunen Thoren M."/>
            <person name="Johannesson H."/>
        </authorList>
    </citation>
    <scope>NUCLEOTIDE SEQUENCE</scope>
    <source>
        <strain evidence="3">CBS 168.71</strain>
    </source>
</reference>
<reference evidence="3" key="2">
    <citation type="submission" date="2023-06" db="EMBL/GenBank/DDBJ databases">
        <authorList>
            <consortium name="Lawrence Berkeley National Laboratory"/>
            <person name="Haridas S."/>
            <person name="Hensen N."/>
            <person name="Bonometti L."/>
            <person name="Westerberg I."/>
            <person name="Brannstrom I.O."/>
            <person name="Guillou S."/>
            <person name="Cros-Aarteil S."/>
            <person name="Calhoun S."/>
            <person name="Kuo A."/>
            <person name="Mondo S."/>
            <person name="Pangilinan J."/>
            <person name="Riley R."/>
            <person name="Labutti K."/>
            <person name="Andreopoulos B."/>
            <person name="Lipzen A."/>
            <person name="Chen C."/>
            <person name="Yanf M."/>
            <person name="Daum C."/>
            <person name="Ng V."/>
            <person name="Clum A."/>
            <person name="Steindorff A."/>
            <person name="Ohm R."/>
            <person name="Martin F."/>
            <person name="Silar P."/>
            <person name="Natvig D."/>
            <person name="Lalanne C."/>
            <person name="Gautier V."/>
            <person name="Ament-Velasquez S.L."/>
            <person name="Kruys A."/>
            <person name="Hutchinson M.I."/>
            <person name="Powell A.J."/>
            <person name="Barry K."/>
            <person name="Miller A.N."/>
            <person name="Grigoriev I.V."/>
            <person name="Debuchy R."/>
            <person name="Gladieux P."/>
            <person name="Thoren M.H."/>
            <person name="Johannesson H."/>
        </authorList>
    </citation>
    <scope>NUCLEOTIDE SEQUENCE</scope>
    <source>
        <strain evidence="3">CBS 168.71</strain>
    </source>
</reference>
<feature type="domain" description="Protein kinase" evidence="2">
    <location>
        <begin position="137"/>
        <end position="374"/>
    </location>
</feature>
<evidence type="ECO:0000256" key="1">
    <source>
        <dbReference type="SAM" id="MobiDB-lite"/>
    </source>
</evidence>
<dbReference type="GO" id="GO:0005524">
    <property type="term" value="F:ATP binding"/>
    <property type="evidence" value="ECO:0007669"/>
    <property type="project" value="InterPro"/>
</dbReference>
<comment type="caution">
    <text evidence="3">The sequence shown here is derived from an EMBL/GenBank/DDBJ whole genome shotgun (WGS) entry which is preliminary data.</text>
</comment>
<keyword evidence="4" id="KW-1185">Reference proteome</keyword>
<feature type="region of interest" description="Disordered" evidence="1">
    <location>
        <begin position="67"/>
        <end position="88"/>
    </location>
</feature>
<dbReference type="SUPFAM" id="SSF56112">
    <property type="entry name" value="Protein kinase-like (PK-like)"/>
    <property type="match status" value="1"/>
</dbReference>
<dbReference type="RefSeq" id="XP_062656895.1">
    <property type="nucleotide sequence ID" value="XM_062804378.1"/>
</dbReference>
<evidence type="ECO:0000313" key="3">
    <source>
        <dbReference type="EMBL" id="KAK3293381.1"/>
    </source>
</evidence>